<feature type="DNA-binding region" description="Homeobox" evidence="1">
    <location>
        <begin position="147"/>
        <end position="206"/>
    </location>
</feature>
<dbReference type="OrthoDB" id="6159439at2759"/>
<dbReference type="GeneID" id="19203722"/>
<evidence type="ECO:0000256" key="3">
    <source>
        <dbReference type="SAM" id="MobiDB-lite"/>
    </source>
</evidence>
<dbReference type="InterPro" id="IPR052631">
    <property type="entry name" value="Paired_homeobox_Bicoid"/>
</dbReference>
<keyword evidence="1 2" id="KW-0371">Homeobox</keyword>
<feature type="region of interest" description="Disordered" evidence="3">
    <location>
        <begin position="254"/>
        <end position="498"/>
    </location>
</feature>
<dbReference type="Pfam" id="PF00046">
    <property type="entry name" value="Homeodomain"/>
    <property type="match status" value="1"/>
</dbReference>
<feature type="domain" description="Homeobox" evidence="4">
    <location>
        <begin position="145"/>
        <end position="205"/>
    </location>
</feature>
<dbReference type="InterPro" id="IPR009057">
    <property type="entry name" value="Homeodomain-like_sf"/>
</dbReference>
<feature type="compositionally biased region" description="Basic and acidic residues" evidence="3">
    <location>
        <begin position="97"/>
        <end position="108"/>
    </location>
</feature>
<dbReference type="EMBL" id="JH711583">
    <property type="protein sequence ID" value="EIW78020.1"/>
    <property type="molecule type" value="Genomic_DNA"/>
</dbReference>
<feature type="region of interest" description="Disordered" evidence="3">
    <location>
        <begin position="1"/>
        <end position="157"/>
    </location>
</feature>
<gene>
    <name evidence="5" type="ORF">CONPUDRAFT_157187</name>
</gene>
<feature type="compositionally biased region" description="Basic and acidic residues" evidence="3">
    <location>
        <begin position="304"/>
        <end position="319"/>
    </location>
</feature>
<keyword evidence="6" id="KW-1185">Reference proteome</keyword>
<keyword evidence="1 2" id="KW-0539">Nucleus</keyword>
<accession>A0A5M3MGG2</accession>
<reference evidence="6" key="1">
    <citation type="journal article" date="2012" name="Science">
        <title>The Paleozoic origin of enzymatic lignin decomposition reconstructed from 31 fungal genomes.</title>
        <authorList>
            <person name="Floudas D."/>
            <person name="Binder M."/>
            <person name="Riley R."/>
            <person name="Barry K."/>
            <person name="Blanchette R.A."/>
            <person name="Henrissat B."/>
            <person name="Martinez A.T."/>
            <person name="Otillar R."/>
            <person name="Spatafora J.W."/>
            <person name="Yadav J.S."/>
            <person name="Aerts A."/>
            <person name="Benoit I."/>
            <person name="Boyd A."/>
            <person name="Carlson A."/>
            <person name="Copeland A."/>
            <person name="Coutinho P.M."/>
            <person name="de Vries R.P."/>
            <person name="Ferreira P."/>
            <person name="Findley K."/>
            <person name="Foster B."/>
            <person name="Gaskell J."/>
            <person name="Glotzer D."/>
            <person name="Gorecki P."/>
            <person name="Heitman J."/>
            <person name="Hesse C."/>
            <person name="Hori C."/>
            <person name="Igarashi K."/>
            <person name="Jurgens J.A."/>
            <person name="Kallen N."/>
            <person name="Kersten P."/>
            <person name="Kohler A."/>
            <person name="Kuees U."/>
            <person name="Kumar T.K.A."/>
            <person name="Kuo A."/>
            <person name="LaButti K."/>
            <person name="Larrondo L.F."/>
            <person name="Lindquist E."/>
            <person name="Ling A."/>
            <person name="Lombard V."/>
            <person name="Lucas S."/>
            <person name="Lundell T."/>
            <person name="Martin R."/>
            <person name="McLaughlin D.J."/>
            <person name="Morgenstern I."/>
            <person name="Morin E."/>
            <person name="Murat C."/>
            <person name="Nagy L.G."/>
            <person name="Nolan M."/>
            <person name="Ohm R.A."/>
            <person name="Patyshakuliyeva A."/>
            <person name="Rokas A."/>
            <person name="Ruiz-Duenas F.J."/>
            <person name="Sabat G."/>
            <person name="Salamov A."/>
            <person name="Samejima M."/>
            <person name="Schmutz J."/>
            <person name="Slot J.C."/>
            <person name="St John F."/>
            <person name="Stenlid J."/>
            <person name="Sun H."/>
            <person name="Sun S."/>
            <person name="Syed K."/>
            <person name="Tsang A."/>
            <person name="Wiebenga A."/>
            <person name="Young D."/>
            <person name="Pisabarro A."/>
            <person name="Eastwood D.C."/>
            <person name="Martin F."/>
            <person name="Cullen D."/>
            <person name="Grigoriev I.V."/>
            <person name="Hibbett D.S."/>
        </authorList>
    </citation>
    <scope>NUCLEOTIDE SEQUENCE [LARGE SCALE GENOMIC DNA]</scope>
    <source>
        <strain evidence="6">RWD-64-598 SS2</strain>
    </source>
</reference>
<evidence type="ECO:0000256" key="1">
    <source>
        <dbReference type="PROSITE-ProRule" id="PRU00108"/>
    </source>
</evidence>
<evidence type="ECO:0000256" key="2">
    <source>
        <dbReference type="RuleBase" id="RU000682"/>
    </source>
</evidence>
<comment type="caution">
    <text evidence="5">The sequence shown here is derived from an EMBL/GenBank/DDBJ whole genome shotgun (WGS) entry which is preliminary data.</text>
</comment>
<comment type="subcellular location">
    <subcellularLocation>
        <location evidence="1 2">Nucleus</location>
    </subcellularLocation>
</comment>
<dbReference type="SUPFAM" id="SSF46689">
    <property type="entry name" value="Homeodomain-like"/>
    <property type="match status" value="1"/>
</dbReference>
<name>A0A5M3MGG2_CONPW</name>
<dbReference type="InterPro" id="IPR001356">
    <property type="entry name" value="HD"/>
</dbReference>
<dbReference type="GO" id="GO:1990837">
    <property type="term" value="F:sequence-specific double-stranded DNA binding"/>
    <property type="evidence" value="ECO:0007669"/>
    <property type="project" value="TreeGrafter"/>
</dbReference>
<feature type="compositionally biased region" description="Low complexity" evidence="3">
    <location>
        <begin position="109"/>
        <end position="119"/>
    </location>
</feature>
<dbReference type="Proteomes" id="UP000053558">
    <property type="component" value="Unassembled WGS sequence"/>
</dbReference>
<feature type="compositionally biased region" description="Basic and acidic residues" evidence="3">
    <location>
        <begin position="29"/>
        <end position="44"/>
    </location>
</feature>
<proteinExistence type="predicted"/>
<dbReference type="AlphaFoldDB" id="A0A5M3MGG2"/>
<dbReference type="PROSITE" id="PS50071">
    <property type="entry name" value="HOMEOBOX_2"/>
    <property type="match status" value="1"/>
</dbReference>
<keyword evidence="1 2" id="KW-0238">DNA-binding</keyword>
<feature type="compositionally biased region" description="Low complexity" evidence="3">
    <location>
        <begin position="460"/>
        <end position="475"/>
    </location>
</feature>
<feature type="compositionally biased region" description="Basic and acidic residues" evidence="3">
    <location>
        <begin position="485"/>
        <end position="498"/>
    </location>
</feature>
<feature type="compositionally biased region" description="Polar residues" evidence="3">
    <location>
        <begin position="1"/>
        <end position="13"/>
    </location>
</feature>
<organism evidence="5 6">
    <name type="scientific">Coniophora puteana (strain RWD-64-598)</name>
    <name type="common">Brown rot fungus</name>
    <dbReference type="NCBI Taxonomy" id="741705"/>
    <lineage>
        <taxon>Eukaryota</taxon>
        <taxon>Fungi</taxon>
        <taxon>Dikarya</taxon>
        <taxon>Basidiomycota</taxon>
        <taxon>Agaricomycotina</taxon>
        <taxon>Agaricomycetes</taxon>
        <taxon>Agaricomycetidae</taxon>
        <taxon>Boletales</taxon>
        <taxon>Coniophorineae</taxon>
        <taxon>Coniophoraceae</taxon>
        <taxon>Coniophora</taxon>
    </lineage>
</organism>
<dbReference type="KEGG" id="cput:CONPUDRAFT_157187"/>
<evidence type="ECO:0000259" key="4">
    <source>
        <dbReference type="PROSITE" id="PS50071"/>
    </source>
</evidence>
<dbReference type="PANTHER" id="PTHR46255:SF3">
    <property type="entry name" value="HOMEOBOX DOMAIN-CONTAINING PROTEIN"/>
    <property type="match status" value="1"/>
</dbReference>
<protein>
    <recommendedName>
        <fullName evidence="4">Homeobox domain-containing protein</fullName>
    </recommendedName>
</protein>
<dbReference type="RefSeq" id="XP_007772294.1">
    <property type="nucleotide sequence ID" value="XM_007774104.1"/>
</dbReference>
<dbReference type="GO" id="GO:0005634">
    <property type="term" value="C:nucleus"/>
    <property type="evidence" value="ECO:0007669"/>
    <property type="project" value="UniProtKB-SubCell"/>
</dbReference>
<dbReference type="PANTHER" id="PTHR46255">
    <property type="entry name" value="SHORT STATURE HOMEOBOX"/>
    <property type="match status" value="1"/>
</dbReference>
<feature type="region of interest" description="Disordered" evidence="3">
    <location>
        <begin position="197"/>
        <end position="222"/>
    </location>
</feature>
<dbReference type="GO" id="GO:0000981">
    <property type="term" value="F:DNA-binding transcription factor activity, RNA polymerase II-specific"/>
    <property type="evidence" value="ECO:0007669"/>
    <property type="project" value="TreeGrafter"/>
</dbReference>
<dbReference type="SMART" id="SM00389">
    <property type="entry name" value="HOX"/>
    <property type="match status" value="1"/>
</dbReference>
<feature type="compositionally biased region" description="Low complexity" evidence="3">
    <location>
        <begin position="378"/>
        <end position="412"/>
    </location>
</feature>
<dbReference type="OMA" id="THINTGH"/>
<evidence type="ECO:0000313" key="6">
    <source>
        <dbReference type="Proteomes" id="UP000053558"/>
    </source>
</evidence>
<evidence type="ECO:0000313" key="5">
    <source>
        <dbReference type="EMBL" id="EIW78020.1"/>
    </source>
</evidence>
<dbReference type="Gene3D" id="1.10.10.60">
    <property type="entry name" value="Homeodomain-like"/>
    <property type="match status" value="1"/>
</dbReference>
<dbReference type="CDD" id="cd00086">
    <property type="entry name" value="homeodomain"/>
    <property type="match status" value="1"/>
</dbReference>
<sequence>MSSPSSPQRTNSPKRAPSPSPSTQPQSSRRIEHENSPATHHEPSPHPSSYTATHARVPLTIHSADLHSEPTTFGQPSTSSRPRPPDDELSPRPSKKMRADLHSPEERVSSSQSDTSSQSGMADVETEPEKGQQSEPSNAPAAPAPKKKRTRTLTTPHQSAVLHALLAQSRFPTTAMREQVGRQIGLSARKVQIWFQNQRQKARRPQGDKSAPLSRPPQYGPFSNTPVATPSAGIMSMGPLGPMSHIASFTSSDSMRPLGAETSPLGPELSGPGIPGFHRPGYVSSGSSRELDPQTFMRGTKSPEVPRQRAARMTDESRILPELSHTQGGRPLAPRPLTAPGDDPRSQSARVLPPLNFGASTPPRRPANYVSPTLYHQTTTSSSGAGPGPASTSSGPRSAGPEPSSAPATASSMPPPFALQPQPQWDPHTFAPYTPPQFSWTESSRRRPSVRWSYSAVVGSPRSSSAYVSSSTPHSPNHPHPYPRRPREGSEDEGQERR</sequence>